<keyword evidence="6 12" id="KW-0698">rRNA processing</keyword>
<dbReference type="GO" id="GO:0032259">
    <property type="term" value="P:methylation"/>
    <property type="evidence" value="ECO:0007669"/>
    <property type="project" value="UniProtKB-KW"/>
</dbReference>
<evidence type="ECO:0000313" key="15">
    <source>
        <dbReference type="EMBL" id="MDT8901963.1"/>
    </source>
</evidence>
<evidence type="ECO:0000256" key="8">
    <source>
        <dbReference type="ARBA" id="ARBA00022679"/>
    </source>
</evidence>
<dbReference type="EC" id="2.1.1.193" evidence="3 12"/>
<dbReference type="InterPro" id="IPR046887">
    <property type="entry name" value="RsmE_PUA-like"/>
</dbReference>
<keyword evidence="5 12" id="KW-0963">Cytoplasm</keyword>
<keyword evidence="7 12" id="KW-0489">Methyltransferase</keyword>
<keyword evidence="9 12" id="KW-0949">S-adenosyl-L-methionine</keyword>
<dbReference type="SUPFAM" id="SSF88697">
    <property type="entry name" value="PUA domain-like"/>
    <property type="match status" value="1"/>
</dbReference>
<dbReference type="Proteomes" id="UP001254848">
    <property type="component" value="Unassembled WGS sequence"/>
</dbReference>
<dbReference type="Pfam" id="PF20260">
    <property type="entry name" value="PUA_4"/>
    <property type="match status" value="1"/>
</dbReference>
<comment type="caution">
    <text evidence="15">The sequence shown here is derived from an EMBL/GenBank/DDBJ whole genome shotgun (WGS) entry which is preliminary data.</text>
</comment>
<evidence type="ECO:0000256" key="11">
    <source>
        <dbReference type="ARBA" id="ARBA00047944"/>
    </source>
</evidence>
<protein>
    <recommendedName>
        <fullName evidence="4 12">Ribosomal RNA small subunit methyltransferase E</fullName>
        <ecNumber evidence="3 12">2.1.1.193</ecNumber>
    </recommendedName>
</protein>
<reference evidence="15 16" key="1">
    <citation type="submission" date="2023-07" db="EMBL/GenBank/DDBJ databases">
        <title>The novel representative of Negativicutes class, Anaeroselena agilis gen. nov. sp. nov.</title>
        <authorList>
            <person name="Prokofeva M.I."/>
            <person name="Elcheninov A.G."/>
            <person name="Klyukina A."/>
            <person name="Kublanov I.V."/>
            <person name="Frolov E.N."/>
            <person name="Podosokorskaya O.A."/>
        </authorList>
    </citation>
    <scope>NUCLEOTIDE SEQUENCE [LARGE SCALE GENOMIC DNA]</scope>
    <source>
        <strain evidence="15 16">4137-cl</strain>
    </source>
</reference>
<evidence type="ECO:0000256" key="5">
    <source>
        <dbReference type="ARBA" id="ARBA00022490"/>
    </source>
</evidence>
<comment type="catalytic activity">
    <reaction evidence="11 12">
        <text>uridine(1498) in 16S rRNA + S-adenosyl-L-methionine = N(3)-methyluridine(1498) in 16S rRNA + S-adenosyl-L-homocysteine + H(+)</text>
        <dbReference type="Rhea" id="RHEA:42920"/>
        <dbReference type="Rhea" id="RHEA-COMP:10283"/>
        <dbReference type="Rhea" id="RHEA-COMP:10284"/>
        <dbReference type="ChEBI" id="CHEBI:15378"/>
        <dbReference type="ChEBI" id="CHEBI:57856"/>
        <dbReference type="ChEBI" id="CHEBI:59789"/>
        <dbReference type="ChEBI" id="CHEBI:65315"/>
        <dbReference type="ChEBI" id="CHEBI:74502"/>
        <dbReference type="EC" id="2.1.1.193"/>
    </reaction>
</comment>
<accession>A0ABU3NYU6</accession>
<dbReference type="SUPFAM" id="SSF75217">
    <property type="entry name" value="alpha/beta knot"/>
    <property type="match status" value="1"/>
</dbReference>
<dbReference type="InterPro" id="IPR029028">
    <property type="entry name" value="Alpha/beta_knot_MTases"/>
</dbReference>
<dbReference type="InterPro" id="IPR029026">
    <property type="entry name" value="tRNA_m1G_MTases_N"/>
</dbReference>
<organism evidence="15 16">
    <name type="scientific">Anaeroselena agilis</name>
    <dbReference type="NCBI Taxonomy" id="3063788"/>
    <lineage>
        <taxon>Bacteria</taxon>
        <taxon>Bacillati</taxon>
        <taxon>Bacillota</taxon>
        <taxon>Negativicutes</taxon>
        <taxon>Acetonemataceae</taxon>
        <taxon>Anaeroselena</taxon>
    </lineage>
</organism>
<sequence>MRRFFIAGELADTVTITGPDARHIGRVLRLGPGAEIVVADKAGHAARAVITAVEAASVQAAVRERLAAEHEPPVAVTLAQGLPKGDKLEYIVQKAVELGAAAVWPLACENCTVRYDAAKQVSRRERWQKIAAEAAKQCGRDVVPAVAPVRPLADALAEAGADTEIIMLYEGQGGEPLRAILAGGGASSYLLLVGPEGGFSLEEVALCRERGARVATLGPRVLRTETASLAALAIVMYEKGDLG</sequence>
<dbReference type="RefSeq" id="WP_413780458.1">
    <property type="nucleotide sequence ID" value="NZ_JAUOZS010000001.1"/>
</dbReference>
<dbReference type="EMBL" id="JAUOZS010000001">
    <property type="protein sequence ID" value="MDT8901963.1"/>
    <property type="molecule type" value="Genomic_DNA"/>
</dbReference>
<dbReference type="PANTHER" id="PTHR30027:SF3">
    <property type="entry name" value="16S RRNA (URACIL(1498)-N(3))-METHYLTRANSFERASE"/>
    <property type="match status" value="1"/>
</dbReference>
<evidence type="ECO:0000256" key="10">
    <source>
        <dbReference type="ARBA" id="ARBA00025699"/>
    </source>
</evidence>
<gene>
    <name evidence="15" type="ORF">Q4T40_11975</name>
</gene>
<feature type="domain" description="Ribosomal RNA small subunit methyltransferase E methyltransferase" evidence="13">
    <location>
        <begin position="71"/>
        <end position="235"/>
    </location>
</feature>
<evidence type="ECO:0000256" key="3">
    <source>
        <dbReference type="ARBA" id="ARBA00012328"/>
    </source>
</evidence>
<evidence type="ECO:0000256" key="2">
    <source>
        <dbReference type="ARBA" id="ARBA00005528"/>
    </source>
</evidence>
<dbReference type="InterPro" id="IPR006700">
    <property type="entry name" value="RsmE"/>
</dbReference>
<evidence type="ECO:0000256" key="1">
    <source>
        <dbReference type="ARBA" id="ARBA00004496"/>
    </source>
</evidence>
<evidence type="ECO:0000259" key="13">
    <source>
        <dbReference type="Pfam" id="PF04452"/>
    </source>
</evidence>
<dbReference type="GO" id="GO:0008168">
    <property type="term" value="F:methyltransferase activity"/>
    <property type="evidence" value="ECO:0007669"/>
    <property type="project" value="UniProtKB-KW"/>
</dbReference>
<dbReference type="NCBIfam" id="NF008692">
    <property type="entry name" value="PRK11713.1-5"/>
    <property type="match status" value="1"/>
</dbReference>
<evidence type="ECO:0000256" key="12">
    <source>
        <dbReference type="PIRNR" id="PIRNR015601"/>
    </source>
</evidence>
<dbReference type="InterPro" id="IPR046886">
    <property type="entry name" value="RsmE_MTase_dom"/>
</dbReference>
<proteinExistence type="inferred from homology"/>
<comment type="similarity">
    <text evidence="2 12">Belongs to the RNA methyltransferase RsmE family.</text>
</comment>
<evidence type="ECO:0000256" key="7">
    <source>
        <dbReference type="ARBA" id="ARBA00022603"/>
    </source>
</evidence>
<evidence type="ECO:0000256" key="4">
    <source>
        <dbReference type="ARBA" id="ARBA00013673"/>
    </source>
</evidence>
<feature type="domain" description="Ribosomal RNA small subunit methyltransferase E PUA-like" evidence="14">
    <location>
        <begin position="16"/>
        <end position="58"/>
    </location>
</feature>
<dbReference type="InterPro" id="IPR015947">
    <property type="entry name" value="PUA-like_sf"/>
</dbReference>
<comment type="subcellular location">
    <subcellularLocation>
        <location evidence="1 12">Cytoplasm</location>
    </subcellularLocation>
</comment>
<evidence type="ECO:0000256" key="6">
    <source>
        <dbReference type="ARBA" id="ARBA00022552"/>
    </source>
</evidence>
<keyword evidence="16" id="KW-1185">Reference proteome</keyword>
<dbReference type="NCBIfam" id="TIGR00046">
    <property type="entry name" value="RsmE family RNA methyltransferase"/>
    <property type="match status" value="1"/>
</dbReference>
<name>A0ABU3NYU6_9FIRM</name>
<keyword evidence="8 12" id="KW-0808">Transferase</keyword>
<dbReference type="PIRSF" id="PIRSF015601">
    <property type="entry name" value="MTase_slr0722"/>
    <property type="match status" value="1"/>
</dbReference>
<evidence type="ECO:0000256" key="9">
    <source>
        <dbReference type="ARBA" id="ARBA00022691"/>
    </source>
</evidence>
<evidence type="ECO:0000259" key="14">
    <source>
        <dbReference type="Pfam" id="PF20260"/>
    </source>
</evidence>
<comment type="function">
    <text evidence="10 12">Specifically methylates the N3 position of the uracil ring of uridine 1498 (m3U1498) in 16S rRNA. Acts on the fully assembled 30S ribosomal subunit.</text>
</comment>
<dbReference type="Gene3D" id="3.40.1280.10">
    <property type="match status" value="1"/>
</dbReference>
<evidence type="ECO:0000313" key="16">
    <source>
        <dbReference type="Proteomes" id="UP001254848"/>
    </source>
</evidence>
<dbReference type="Pfam" id="PF04452">
    <property type="entry name" value="Methyltrans_RNA"/>
    <property type="match status" value="1"/>
</dbReference>
<dbReference type="PANTHER" id="PTHR30027">
    <property type="entry name" value="RIBOSOMAL RNA SMALL SUBUNIT METHYLTRANSFERASE E"/>
    <property type="match status" value="1"/>
</dbReference>
<dbReference type="CDD" id="cd18084">
    <property type="entry name" value="RsmE-like"/>
    <property type="match status" value="1"/>
</dbReference>